<evidence type="ECO:0000256" key="8">
    <source>
        <dbReference type="SAM" id="Phobius"/>
    </source>
</evidence>
<dbReference type="PANTHER" id="PTHR11328:SF24">
    <property type="entry name" value="MAJOR FACILITATOR SUPERFAMILY (MFS) PROFILE DOMAIN-CONTAINING PROTEIN"/>
    <property type="match status" value="1"/>
</dbReference>
<feature type="transmembrane region" description="Helical" evidence="8">
    <location>
        <begin position="195"/>
        <end position="216"/>
    </location>
</feature>
<dbReference type="EMBL" id="JBHTIK010000005">
    <property type="protein sequence ID" value="MFD0848828.1"/>
    <property type="molecule type" value="Genomic_DNA"/>
</dbReference>
<dbReference type="PROSITE" id="PS00872">
    <property type="entry name" value="NA_GALACTOSIDE_SYMP"/>
    <property type="match status" value="1"/>
</dbReference>
<dbReference type="SUPFAM" id="SSF103473">
    <property type="entry name" value="MFS general substrate transporter"/>
    <property type="match status" value="1"/>
</dbReference>
<dbReference type="Gene3D" id="1.20.1250.20">
    <property type="entry name" value="MFS general substrate transporter like domains"/>
    <property type="match status" value="2"/>
</dbReference>
<evidence type="ECO:0000256" key="6">
    <source>
        <dbReference type="ARBA" id="ARBA00022989"/>
    </source>
</evidence>
<keyword evidence="6 8" id="KW-1133">Transmembrane helix</keyword>
<dbReference type="InterPro" id="IPR039672">
    <property type="entry name" value="MFS_2"/>
</dbReference>
<dbReference type="Proteomes" id="UP001597124">
    <property type="component" value="Unassembled WGS sequence"/>
</dbReference>
<keyword evidence="5 8" id="KW-0812">Transmembrane</keyword>
<comment type="subcellular location">
    <subcellularLocation>
        <location evidence="1">Cell membrane</location>
        <topology evidence="1">Multi-pass membrane protein</topology>
    </subcellularLocation>
</comment>
<comment type="caution">
    <text evidence="9">The sequence shown here is derived from an EMBL/GenBank/DDBJ whole genome shotgun (WGS) entry which is preliminary data.</text>
</comment>
<evidence type="ECO:0000256" key="7">
    <source>
        <dbReference type="ARBA" id="ARBA00023136"/>
    </source>
</evidence>
<feature type="transmembrane region" description="Helical" evidence="8">
    <location>
        <begin position="281"/>
        <end position="300"/>
    </location>
</feature>
<evidence type="ECO:0000313" key="10">
    <source>
        <dbReference type="Proteomes" id="UP001597124"/>
    </source>
</evidence>
<evidence type="ECO:0000256" key="1">
    <source>
        <dbReference type="ARBA" id="ARBA00004651"/>
    </source>
</evidence>
<feature type="transmembrane region" description="Helical" evidence="8">
    <location>
        <begin position="381"/>
        <end position="404"/>
    </location>
</feature>
<evidence type="ECO:0000256" key="4">
    <source>
        <dbReference type="ARBA" id="ARBA00022475"/>
    </source>
</evidence>
<organism evidence="9 10">
    <name type="scientific">Sphingosinicella xenopeptidilytica</name>
    <dbReference type="NCBI Taxonomy" id="364098"/>
    <lineage>
        <taxon>Bacteria</taxon>
        <taxon>Pseudomonadati</taxon>
        <taxon>Pseudomonadota</taxon>
        <taxon>Alphaproteobacteria</taxon>
        <taxon>Sphingomonadales</taxon>
        <taxon>Sphingosinicellaceae</taxon>
        <taxon>Sphingosinicella</taxon>
    </lineage>
</organism>
<feature type="transmembrane region" description="Helical" evidence="8">
    <location>
        <begin position="43"/>
        <end position="67"/>
    </location>
</feature>
<feature type="transmembrane region" description="Helical" evidence="8">
    <location>
        <begin position="312"/>
        <end position="330"/>
    </location>
</feature>
<evidence type="ECO:0000256" key="5">
    <source>
        <dbReference type="ARBA" id="ARBA00022692"/>
    </source>
</evidence>
<keyword evidence="10" id="KW-1185">Reference proteome</keyword>
<feature type="transmembrane region" description="Helical" evidence="8">
    <location>
        <begin position="95"/>
        <end position="117"/>
    </location>
</feature>
<protein>
    <submittedName>
        <fullName evidence="9">MFS transporter</fullName>
    </submittedName>
</protein>
<feature type="transmembrane region" description="Helical" evidence="8">
    <location>
        <begin position="123"/>
        <end position="147"/>
    </location>
</feature>
<feature type="transmembrane region" description="Helical" evidence="8">
    <location>
        <begin position="336"/>
        <end position="360"/>
    </location>
</feature>
<gene>
    <name evidence="9" type="ORF">ACFQ00_10880</name>
</gene>
<keyword evidence="4" id="KW-1003">Cell membrane</keyword>
<dbReference type="InterPro" id="IPR018043">
    <property type="entry name" value="Na/Gal_symport_CS"/>
</dbReference>
<feature type="transmembrane region" description="Helical" evidence="8">
    <location>
        <begin position="168"/>
        <end position="189"/>
    </location>
</feature>
<dbReference type="InterPro" id="IPR036259">
    <property type="entry name" value="MFS_trans_sf"/>
</dbReference>
<dbReference type="CDD" id="cd17332">
    <property type="entry name" value="MFS_MelB_like"/>
    <property type="match status" value="1"/>
</dbReference>
<dbReference type="Pfam" id="PF13347">
    <property type="entry name" value="MFS_2"/>
    <property type="match status" value="1"/>
</dbReference>
<feature type="transmembrane region" description="Helical" evidence="8">
    <location>
        <begin position="245"/>
        <end position="269"/>
    </location>
</feature>
<feature type="transmembrane region" description="Helical" evidence="8">
    <location>
        <begin position="424"/>
        <end position="445"/>
    </location>
</feature>
<comment type="similarity">
    <text evidence="2">Belongs to the sodium:galactoside symporter (TC 2.A.2) family.</text>
</comment>
<accession>A0ABW3C3M0</accession>
<keyword evidence="7 8" id="KW-0472">Membrane</keyword>
<evidence type="ECO:0000256" key="2">
    <source>
        <dbReference type="ARBA" id="ARBA00009617"/>
    </source>
</evidence>
<dbReference type="PANTHER" id="PTHR11328">
    <property type="entry name" value="MAJOR FACILITATOR SUPERFAMILY DOMAIN-CONTAINING PROTEIN"/>
    <property type="match status" value="1"/>
</dbReference>
<evidence type="ECO:0000256" key="3">
    <source>
        <dbReference type="ARBA" id="ARBA00022448"/>
    </source>
</evidence>
<evidence type="ECO:0000313" key="9">
    <source>
        <dbReference type="EMBL" id="MFD0848828.1"/>
    </source>
</evidence>
<sequence>MNKAMGGAVASAPLAEARGLSIGTMAAFGVGSLGTGVFSTVPSVLLLFFMTSVLGISPALAALTVFIPKFWDVLIDPLIGMISDRTQSRWGRRRPYMLIGGITMSLFFVMLFSVPAFETPLESFLYVTAAYMACATAYAVFSVPYIAMPAEISSSPEERTTLMSFRMGFAMVGILLGGAGAPFLVDLAGGGRAGYAVMALTIGIVCGIAMLVPVVATRRLGTAASVSADFQFWQGLRQAAACKPFLLLLVTYLLQLAGLGCFSGALPYYAVHIREGSGMTVTLLFVALNVSAIVAMPLWVRISRSVGKVRAYLASSVLLVLATGGLWFCDSETPDAFLYTQVCLMGLVFAGQQLFPFALLPDVLDADARATGIHRQGMFTGLWTAGEKLGLALGGLVTGAVLSWTSFVASSGTVVAQPESALTGIRLAFAILPSLLVTASLLLLVRFRSVYETPSTGKITP</sequence>
<proteinExistence type="inferred from homology"/>
<name>A0ABW3C3M0_SPHXN</name>
<keyword evidence="3" id="KW-0813">Transport</keyword>
<reference evidence="10" key="1">
    <citation type="journal article" date="2019" name="Int. J. Syst. Evol. Microbiol.">
        <title>The Global Catalogue of Microorganisms (GCM) 10K type strain sequencing project: providing services to taxonomists for standard genome sequencing and annotation.</title>
        <authorList>
            <consortium name="The Broad Institute Genomics Platform"/>
            <consortium name="The Broad Institute Genome Sequencing Center for Infectious Disease"/>
            <person name="Wu L."/>
            <person name="Ma J."/>
        </authorList>
    </citation>
    <scope>NUCLEOTIDE SEQUENCE [LARGE SCALE GENOMIC DNA]</scope>
    <source>
        <strain evidence="10">CCUG 52537</strain>
    </source>
</reference>